<sequence length="72" mass="8212">MVDRLPEQKAARKCIHFSITSYSKTTLSQRNQIDRQQSEKVLTLIGYQLAYKVEDGALLSALLKSLRSRCPD</sequence>
<reference evidence="1 2" key="2">
    <citation type="submission" date="2018-11" db="EMBL/GenBank/DDBJ databases">
        <authorList>
            <consortium name="Pathogen Informatics"/>
        </authorList>
    </citation>
    <scope>NUCLEOTIDE SEQUENCE [LARGE SCALE GENOMIC DNA]</scope>
    <source>
        <strain evidence="1 2">MHpl1</strain>
    </source>
</reference>
<dbReference type="AlphaFoldDB" id="A0A0N4VZJ7"/>
<keyword evidence="2" id="KW-1185">Reference proteome</keyword>
<accession>A0A0N4VZJ7</accession>
<dbReference type="WBParaSite" id="HPLM_0000271901-mRNA-1">
    <property type="protein sequence ID" value="HPLM_0000271901-mRNA-1"/>
    <property type="gene ID" value="HPLM_0000271901"/>
</dbReference>
<protein>
    <submittedName>
        <fullName evidence="3">Transposase</fullName>
    </submittedName>
</protein>
<evidence type="ECO:0000313" key="3">
    <source>
        <dbReference type="WBParaSite" id="HPLM_0000271901-mRNA-1"/>
    </source>
</evidence>
<evidence type="ECO:0000313" key="2">
    <source>
        <dbReference type="Proteomes" id="UP000268014"/>
    </source>
</evidence>
<name>A0A0N4VZJ7_HAEPC</name>
<dbReference type="EMBL" id="UZAF01006360">
    <property type="protein sequence ID" value="VDO16417.1"/>
    <property type="molecule type" value="Genomic_DNA"/>
</dbReference>
<proteinExistence type="predicted"/>
<evidence type="ECO:0000313" key="1">
    <source>
        <dbReference type="EMBL" id="VDO16417.1"/>
    </source>
</evidence>
<gene>
    <name evidence="1" type="ORF">HPLM_LOCUS2714</name>
</gene>
<organism evidence="3">
    <name type="scientific">Haemonchus placei</name>
    <name type="common">Barber's pole worm</name>
    <dbReference type="NCBI Taxonomy" id="6290"/>
    <lineage>
        <taxon>Eukaryota</taxon>
        <taxon>Metazoa</taxon>
        <taxon>Ecdysozoa</taxon>
        <taxon>Nematoda</taxon>
        <taxon>Chromadorea</taxon>
        <taxon>Rhabditida</taxon>
        <taxon>Rhabditina</taxon>
        <taxon>Rhabditomorpha</taxon>
        <taxon>Strongyloidea</taxon>
        <taxon>Trichostrongylidae</taxon>
        <taxon>Haemonchus</taxon>
    </lineage>
</organism>
<dbReference type="Proteomes" id="UP000268014">
    <property type="component" value="Unassembled WGS sequence"/>
</dbReference>
<reference evidence="3" key="1">
    <citation type="submission" date="2017-02" db="UniProtKB">
        <authorList>
            <consortium name="WormBaseParasite"/>
        </authorList>
    </citation>
    <scope>IDENTIFICATION</scope>
</reference>